<protein>
    <submittedName>
        <fullName evidence="1">Uncharacterized protein</fullName>
    </submittedName>
</protein>
<dbReference type="PROSITE" id="PS51257">
    <property type="entry name" value="PROKAR_LIPOPROTEIN"/>
    <property type="match status" value="1"/>
</dbReference>
<dbReference type="STRING" id="889453.SAMN03080601_00053"/>
<evidence type="ECO:0000313" key="2">
    <source>
        <dbReference type="Proteomes" id="UP000191055"/>
    </source>
</evidence>
<sequence length="277" mass="31365">MKRLLNHTTLVSLIILFSFIISACRTGRTSSGDDGNQTETLDKARVEQDVREFVYPLPTSFETTEMLNRIGASYILTLSNPVSNVERYLTEKSKAINLGIYSTDLSYASTYNQRQATIDYMNVSKRLIDALNISGAVSPDIIDQIEANQDDKEKLVELITNTFYNTYEHLNRAGRGSVSMLVLAGSWVEALYIATHISEDTYQNKEMVAIVMNQKSSLNKLLSLMEVVKDNPAIDEVMQQLKPIQRVYNSIEDGAITERQLRQITDKVYVVRNQMVE</sequence>
<evidence type="ECO:0000313" key="1">
    <source>
        <dbReference type="EMBL" id="SKB29295.1"/>
    </source>
</evidence>
<dbReference type="OrthoDB" id="1116284at2"/>
<proteinExistence type="predicted"/>
<dbReference type="KEGG" id="asx:CDL62_06920"/>
<dbReference type="EMBL" id="FUYV01000001">
    <property type="protein sequence ID" value="SKB29295.1"/>
    <property type="molecule type" value="Genomic_DNA"/>
</dbReference>
<accession>A0A1T5A349</accession>
<organism evidence="1 2">
    <name type="scientific">Alkalitalea saponilacus</name>
    <dbReference type="NCBI Taxonomy" id="889453"/>
    <lineage>
        <taxon>Bacteria</taxon>
        <taxon>Pseudomonadati</taxon>
        <taxon>Bacteroidota</taxon>
        <taxon>Bacteroidia</taxon>
        <taxon>Marinilabiliales</taxon>
        <taxon>Marinilabiliaceae</taxon>
        <taxon>Alkalitalea</taxon>
    </lineage>
</organism>
<dbReference type="Proteomes" id="UP000191055">
    <property type="component" value="Unassembled WGS sequence"/>
</dbReference>
<keyword evidence="2" id="KW-1185">Reference proteome</keyword>
<reference evidence="1 2" key="1">
    <citation type="submission" date="2017-02" db="EMBL/GenBank/DDBJ databases">
        <authorList>
            <person name="Peterson S.W."/>
        </authorList>
    </citation>
    <scope>NUCLEOTIDE SEQUENCE [LARGE SCALE GENOMIC DNA]</scope>
    <source>
        <strain evidence="1 2">DSM 24412</strain>
    </source>
</reference>
<dbReference type="RefSeq" id="WP_079555853.1">
    <property type="nucleotide sequence ID" value="NZ_CP021904.1"/>
</dbReference>
<dbReference type="AlphaFoldDB" id="A0A1T5A349"/>
<gene>
    <name evidence="1" type="ORF">SAMN03080601_00053</name>
</gene>
<name>A0A1T5A349_9BACT</name>